<sequence length="135" mass="14915">MATTHTRISAPYRGLHKGAVWAHFEEVLPRRHPNTNSRAACKYCGKVVCGKPKRYMAPHLLECSQTPLPVRLQCDPNHSRVTTTMLEGGRAPNTELETSRLTSETLPPATPALDTESLACQSPQTLVKRLKNSQA</sequence>
<dbReference type="AlphaFoldDB" id="A0A9W6X670"/>
<organism evidence="2 3">
    <name type="scientific">Phytophthora fragariaefolia</name>
    <dbReference type="NCBI Taxonomy" id="1490495"/>
    <lineage>
        <taxon>Eukaryota</taxon>
        <taxon>Sar</taxon>
        <taxon>Stramenopiles</taxon>
        <taxon>Oomycota</taxon>
        <taxon>Peronosporomycetes</taxon>
        <taxon>Peronosporales</taxon>
        <taxon>Peronosporaceae</taxon>
        <taxon>Phytophthora</taxon>
    </lineage>
</organism>
<reference evidence="2" key="1">
    <citation type="submission" date="2023-04" db="EMBL/GenBank/DDBJ databases">
        <title>Phytophthora fragariaefolia NBRC 109709.</title>
        <authorList>
            <person name="Ichikawa N."/>
            <person name="Sato H."/>
            <person name="Tonouchi N."/>
        </authorList>
    </citation>
    <scope>NUCLEOTIDE SEQUENCE</scope>
    <source>
        <strain evidence="2">NBRC 109709</strain>
    </source>
</reference>
<name>A0A9W6X670_9STRA</name>
<proteinExistence type="predicted"/>
<dbReference type="Proteomes" id="UP001165121">
    <property type="component" value="Unassembled WGS sequence"/>
</dbReference>
<comment type="caution">
    <text evidence="2">The sequence shown here is derived from an EMBL/GenBank/DDBJ whole genome shotgun (WGS) entry which is preliminary data.</text>
</comment>
<evidence type="ECO:0000313" key="3">
    <source>
        <dbReference type="Proteomes" id="UP001165121"/>
    </source>
</evidence>
<protein>
    <submittedName>
        <fullName evidence="2">Unnamed protein product</fullName>
    </submittedName>
</protein>
<keyword evidence="3" id="KW-1185">Reference proteome</keyword>
<dbReference type="EMBL" id="BSXT01000683">
    <property type="protein sequence ID" value="GMF32314.1"/>
    <property type="molecule type" value="Genomic_DNA"/>
</dbReference>
<evidence type="ECO:0000313" key="2">
    <source>
        <dbReference type="EMBL" id="GMF32314.1"/>
    </source>
</evidence>
<feature type="compositionally biased region" description="Low complexity" evidence="1">
    <location>
        <begin position="94"/>
        <end position="106"/>
    </location>
</feature>
<evidence type="ECO:0000256" key="1">
    <source>
        <dbReference type="SAM" id="MobiDB-lite"/>
    </source>
</evidence>
<dbReference type="OrthoDB" id="101745at2759"/>
<gene>
    <name evidence="2" type="ORF">Pfra01_000765700</name>
</gene>
<accession>A0A9W6X670</accession>
<feature type="region of interest" description="Disordered" evidence="1">
    <location>
        <begin position="83"/>
        <end position="113"/>
    </location>
</feature>